<feature type="compositionally biased region" description="Basic residues" evidence="1">
    <location>
        <begin position="127"/>
        <end position="136"/>
    </location>
</feature>
<sequence length="171" mass="19350">MRRIPEEMTRRARELRNASTEAERYVWRRVSRFRPKFTRQLVVGPYILDLACREAKLAVEFDGSQHLDAADYDAARTAFLEREGWTVIRFWNAEVADNPDGVAAEILAKAAECLGGTHPQPLPGREGRKRKPRSRKMISPPFKGGAGVGRAPRRLGRRLHPRHAAQRIGSG</sequence>
<dbReference type="InterPro" id="IPR047216">
    <property type="entry name" value="Endonuclease_DUF559_bact"/>
</dbReference>
<evidence type="ECO:0000313" key="4">
    <source>
        <dbReference type="Proteomes" id="UP000501568"/>
    </source>
</evidence>
<dbReference type="AlphaFoldDB" id="A0A6G6Y261"/>
<dbReference type="InterPro" id="IPR011335">
    <property type="entry name" value="Restrct_endonuc-II-like"/>
</dbReference>
<feature type="compositionally biased region" description="Basic residues" evidence="1">
    <location>
        <begin position="151"/>
        <end position="165"/>
    </location>
</feature>
<dbReference type="KEGG" id="spzr:G5C33_03910"/>
<gene>
    <name evidence="3" type="ORF">G5C33_03910</name>
</gene>
<evidence type="ECO:0000256" key="1">
    <source>
        <dbReference type="SAM" id="MobiDB-lite"/>
    </source>
</evidence>
<evidence type="ECO:0000259" key="2">
    <source>
        <dbReference type="Pfam" id="PF04480"/>
    </source>
</evidence>
<proteinExistence type="predicted"/>
<protein>
    <submittedName>
        <fullName evidence="3">DUF559 domain-containing protein</fullName>
    </submittedName>
</protein>
<feature type="region of interest" description="Disordered" evidence="1">
    <location>
        <begin position="115"/>
        <end position="171"/>
    </location>
</feature>
<dbReference type="CDD" id="cd01038">
    <property type="entry name" value="Endonuclease_DUF559"/>
    <property type="match status" value="1"/>
</dbReference>
<reference evidence="3 4" key="1">
    <citation type="submission" date="2020-02" db="EMBL/GenBank/DDBJ databases">
        <authorList>
            <person name="Zheng R.K."/>
            <person name="Sun C.M."/>
        </authorList>
    </citation>
    <scope>NUCLEOTIDE SEQUENCE [LARGE SCALE GENOMIC DNA]</scope>
    <source>
        <strain evidence="4">zrk23</strain>
    </source>
</reference>
<feature type="domain" description="DUF559" evidence="2">
    <location>
        <begin position="8"/>
        <end position="109"/>
    </location>
</feature>
<keyword evidence="4" id="KW-1185">Reference proteome</keyword>
<dbReference type="Proteomes" id="UP000501568">
    <property type="component" value="Chromosome"/>
</dbReference>
<organism evidence="3 4">
    <name type="scientific">Stakelama tenebrarum</name>
    <dbReference type="NCBI Taxonomy" id="2711215"/>
    <lineage>
        <taxon>Bacteria</taxon>
        <taxon>Pseudomonadati</taxon>
        <taxon>Pseudomonadota</taxon>
        <taxon>Alphaproteobacteria</taxon>
        <taxon>Sphingomonadales</taxon>
        <taxon>Sphingomonadaceae</taxon>
        <taxon>Stakelama</taxon>
    </lineage>
</organism>
<dbReference type="EMBL" id="CP049109">
    <property type="protein sequence ID" value="QIG79012.1"/>
    <property type="molecule type" value="Genomic_DNA"/>
</dbReference>
<dbReference type="Pfam" id="PF04480">
    <property type="entry name" value="DUF559"/>
    <property type="match status" value="1"/>
</dbReference>
<dbReference type="InterPro" id="IPR007569">
    <property type="entry name" value="DUF559"/>
</dbReference>
<name>A0A6G6Y261_9SPHN</name>
<accession>A0A6G6Y261</accession>
<dbReference type="Gene3D" id="3.40.960.10">
    <property type="entry name" value="VSR Endonuclease"/>
    <property type="match status" value="1"/>
</dbReference>
<dbReference type="PANTHER" id="PTHR38590">
    <property type="entry name" value="BLL0828 PROTEIN"/>
    <property type="match status" value="1"/>
</dbReference>
<evidence type="ECO:0000313" key="3">
    <source>
        <dbReference type="EMBL" id="QIG79012.1"/>
    </source>
</evidence>
<dbReference type="SUPFAM" id="SSF52980">
    <property type="entry name" value="Restriction endonuclease-like"/>
    <property type="match status" value="1"/>
</dbReference>
<dbReference type="PANTHER" id="PTHR38590:SF1">
    <property type="entry name" value="BLL0828 PROTEIN"/>
    <property type="match status" value="1"/>
</dbReference>